<evidence type="ECO:0000313" key="9">
    <source>
        <dbReference type="Proteomes" id="UP001162164"/>
    </source>
</evidence>
<evidence type="ECO:0000256" key="3">
    <source>
        <dbReference type="ARBA" id="ARBA00022695"/>
    </source>
</evidence>
<evidence type="ECO:0000256" key="2">
    <source>
        <dbReference type="ARBA" id="ARBA00022679"/>
    </source>
</evidence>
<dbReference type="PRINTS" id="PR00106">
    <property type="entry name" value="DNAPOLB"/>
</dbReference>
<dbReference type="Gene3D" id="3.90.1600.10">
    <property type="entry name" value="Palm domain of DNA polymerase"/>
    <property type="match status" value="1"/>
</dbReference>
<keyword evidence="3 5" id="KW-0548">Nucleotidyltransferase</keyword>
<evidence type="ECO:0000256" key="6">
    <source>
        <dbReference type="SAM" id="MobiDB-lite"/>
    </source>
</evidence>
<evidence type="ECO:0000259" key="7">
    <source>
        <dbReference type="Pfam" id="PF00136"/>
    </source>
</evidence>
<dbReference type="PANTHER" id="PTHR45812:SF1">
    <property type="entry name" value="DNA POLYMERASE ZETA CATALYTIC SUBUNIT"/>
    <property type="match status" value="1"/>
</dbReference>
<dbReference type="Gene3D" id="3.30.420.10">
    <property type="entry name" value="Ribonuclease H-like superfamily/Ribonuclease H"/>
    <property type="match status" value="1"/>
</dbReference>
<dbReference type="InterPro" id="IPR043502">
    <property type="entry name" value="DNA/RNA_pol_sf"/>
</dbReference>
<dbReference type="InterPro" id="IPR017964">
    <property type="entry name" value="DNA-dir_DNA_pol_B_CS"/>
</dbReference>
<feature type="domain" description="DNA-directed DNA polymerase family B multifunctional" evidence="7">
    <location>
        <begin position="318"/>
        <end position="765"/>
    </location>
</feature>
<dbReference type="Gene3D" id="1.10.287.690">
    <property type="entry name" value="Helix hairpin bin"/>
    <property type="match status" value="1"/>
</dbReference>
<protein>
    <recommendedName>
        <fullName evidence="5">DNA polymerase</fullName>
        <ecNumber evidence="5">2.7.7.7</ecNumber>
    </recommendedName>
</protein>
<dbReference type="CDD" id="cd05534">
    <property type="entry name" value="POLBc_zeta"/>
    <property type="match status" value="1"/>
</dbReference>
<keyword evidence="9" id="KW-1185">Reference proteome</keyword>
<dbReference type="InterPro" id="IPR042087">
    <property type="entry name" value="DNA_pol_B_thumb"/>
</dbReference>
<feature type="region of interest" description="Disordered" evidence="6">
    <location>
        <begin position="25"/>
        <end position="61"/>
    </location>
</feature>
<dbReference type="InterPro" id="IPR012337">
    <property type="entry name" value="RNaseH-like_sf"/>
</dbReference>
<dbReference type="Pfam" id="PF00136">
    <property type="entry name" value="DNA_pol_B"/>
    <property type="match status" value="1"/>
</dbReference>
<organism evidence="8 9">
    <name type="scientific">Molorchus minor</name>
    <dbReference type="NCBI Taxonomy" id="1323400"/>
    <lineage>
        <taxon>Eukaryota</taxon>
        <taxon>Metazoa</taxon>
        <taxon>Ecdysozoa</taxon>
        <taxon>Arthropoda</taxon>
        <taxon>Hexapoda</taxon>
        <taxon>Insecta</taxon>
        <taxon>Pterygota</taxon>
        <taxon>Neoptera</taxon>
        <taxon>Endopterygota</taxon>
        <taxon>Coleoptera</taxon>
        <taxon>Polyphaga</taxon>
        <taxon>Cucujiformia</taxon>
        <taxon>Chrysomeloidea</taxon>
        <taxon>Cerambycidae</taxon>
        <taxon>Lamiinae</taxon>
        <taxon>Monochamini</taxon>
        <taxon>Molorchus</taxon>
    </lineage>
</organism>
<dbReference type="SMART" id="SM00486">
    <property type="entry name" value="POLBc"/>
    <property type="match status" value="1"/>
</dbReference>
<name>A0ABQ9JKD0_9CUCU</name>
<keyword evidence="4 5" id="KW-0239">DNA-directed DNA polymerase</keyword>
<dbReference type="CDD" id="cd05778">
    <property type="entry name" value="DNA_polB_zeta_exo"/>
    <property type="match status" value="1"/>
</dbReference>
<evidence type="ECO:0000256" key="4">
    <source>
        <dbReference type="ARBA" id="ARBA00022932"/>
    </source>
</evidence>
<dbReference type="InterPro" id="IPR036397">
    <property type="entry name" value="RNaseH_sf"/>
</dbReference>
<dbReference type="InterPro" id="IPR006172">
    <property type="entry name" value="DNA-dir_DNA_pol_B"/>
</dbReference>
<dbReference type="Proteomes" id="UP001162164">
    <property type="component" value="Unassembled WGS sequence"/>
</dbReference>
<evidence type="ECO:0000256" key="1">
    <source>
        <dbReference type="ARBA" id="ARBA00005755"/>
    </source>
</evidence>
<accession>A0ABQ9JKD0</accession>
<dbReference type="InterPro" id="IPR006134">
    <property type="entry name" value="DNA-dir_DNA_pol_B_multi_dom"/>
</dbReference>
<evidence type="ECO:0000313" key="8">
    <source>
        <dbReference type="EMBL" id="KAJ8978480.1"/>
    </source>
</evidence>
<evidence type="ECO:0000256" key="5">
    <source>
        <dbReference type="RuleBase" id="RU000442"/>
    </source>
</evidence>
<keyword evidence="5" id="KW-0235">DNA replication</keyword>
<gene>
    <name evidence="8" type="ORF">NQ317_018733</name>
</gene>
<feature type="compositionally biased region" description="Polar residues" evidence="6">
    <location>
        <begin position="29"/>
        <end position="40"/>
    </location>
</feature>
<keyword evidence="5" id="KW-0238">DNA-binding</keyword>
<dbReference type="InterPro" id="IPR023211">
    <property type="entry name" value="DNA_pol_palm_dom_sf"/>
</dbReference>
<sequence>MLIISLIYNTFTNLQMEKAIHPMSPEMNDMNQETSSSSRSTLHRKRLKDKQLSQSSTPSLRKSLLISQDKSHLSDSYQVTGVTANNSYGFEKSIENLQEAHALIEHQNITLLVMEMHIRTRGDFKPNPEYDSVRAIFYSIFNDVPETSERASQCRGIVAINSLPLSPGVNITPILNGAGYEIELLSWGYLIERASILGMNLKPLLSRTKENSLRWRDEEGHNDLKITGRIVLDVWRLMRHEIALQSYTFESIVYHILHKRLPHYSFKDLSFWWDHRSALYRHRTARYYLLRVVTILELFDKLDLIGRTSELARLFGIQFYEVLSRGSQFRVESMMLRLAKPLNYIPVSPSVNQRANMKAPEYIALVLEPESKLYNDPVIVLDFQSLYPSIIIAYNYCFTTCVGRVECLGKNAPFEFGASQLKISRRKIGKLVKRDLLNFSPCGVGFVKKEVRDGILPRMLREILDTRLMVKNSMKENIDNGILQKVLHNRQLGLKLIANVTYGYTAANFSGRMPSVEVGDRRETLQRAIEMVETTPEWGARVVYGDTDSLFVLVPGRTRQYAFEVGKKIAEAVTNANPDPIKLKMEKVYQPCILQTKKRYVGYMYESPDQKEPVYDAKGIETVRRDGCPAVSKMLERCLRILFETKDISLIKKYVLRQFNKIIAGRASIQDLTFAKEYRGAAGYRPGACVPALELARKWKAIDKRSEPRSGERVPYIIVNGPPGLPLIRLIKSPMDLLNDPSLRANALYYITKAIIPPLNRCFNLIGADINTW</sequence>
<dbReference type="PANTHER" id="PTHR45812">
    <property type="entry name" value="DNA POLYMERASE ZETA CATALYTIC SUBUNIT"/>
    <property type="match status" value="1"/>
</dbReference>
<reference evidence="8" key="1">
    <citation type="journal article" date="2023" name="Insect Mol. Biol.">
        <title>Genome sequencing provides insights into the evolution of gene families encoding plant cell wall-degrading enzymes in longhorned beetles.</title>
        <authorList>
            <person name="Shin N.R."/>
            <person name="Okamura Y."/>
            <person name="Kirsch R."/>
            <person name="Pauchet Y."/>
        </authorList>
    </citation>
    <scope>NUCLEOTIDE SEQUENCE</scope>
    <source>
        <strain evidence="8">MMC_N1</strain>
    </source>
</reference>
<proteinExistence type="inferred from homology"/>
<dbReference type="PROSITE" id="PS00116">
    <property type="entry name" value="DNA_POLYMERASE_B"/>
    <property type="match status" value="1"/>
</dbReference>
<comment type="catalytic activity">
    <reaction evidence="5">
        <text>DNA(n) + a 2'-deoxyribonucleoside 5'-triphosphate = DNA(n+1) + diphosphate</text>
        <dbReference type="Rhea" id="RHEA:22508"/>
        <dbReference type="Rhea" id="RHEA-COMP:17339"/>
        <dbReference type="Rhea" id="RHEA-COMP:17340"/>
        <dbReference type="ChEBI" id="CHEBI:33019"/>
        <dbReference type="ChEBI" id="CHEBI:61560"/>
        <dbReference type="ChEBI" id="CHEBI:173112"/>
        <dbReference type="EC" id="2.7.7.7"/>
    </reaction>
</comment>
<keyword evidence="2 5" id="KW-0808">Transferase</keyword>
<dbReference type="SUPFAM" id="SSF53098">
    <property type="entry name" value="Ribonuclease H-like"/>
    <property type="match status" value="1"/>
</dbReference>
<dbReference type="EC" id="2.7.7.7" evidence="5"/>
<dbReference type="Gene3D" id="1.10.132.60">
    <property type="entry name" value="DNA polymerase family B, C-terminal domain"/>
    <property type="match status" value="1"/>
</dbReference>
<comment type="similarity">
    <text evidence="1 5">Belongs to the DNA polymerase type-B family.</text>
</comment>
<dbReference type="EMBL" id="JAPWTJ010000432">
    <property type="protein sequence ID" value="KAJ8978480.1"/>
    <property type="molecule type" value="Genomic_DNA"/>
</dbReference>
<comment type="caution">
    <text evidence="8">The sequence shown here is derived from an EMBL/GenBank/DDBJ whole genome shotgun (WGS) entry which is preliminary data.</text>
</comment>
<feature type="compositionally biased region" description="Polar residues" evidence="6">
    <location>
        <begin position="52"/>
        <end position="61"/>
    </location>
</feature>
<dbReference type="SUPFAM" id="SSF56672">
    <property type="entry name" value="DNA/RNA polymerases"/>
    <property type="match status" value="1"/>
</dbReference>
<dbReference type="InterPro" id="IPR030559">
    <property type="entry name" value="PolZ_Rev3"/>
</dbReference>